<keyword evidence="2" id="KW-0805">Transcription regulation</keyword>
<protein>
    <submittedName>
        <fullName evidence="5">Transcriptional repressor, CopY family</fullName>
    </submittedName>
</protein>
<dbReference type="GO" id="GO:0003677">
    <property type="term" value="F:DNA binding"/>
    <property type="evidence" value="ECO:0007669"/>
    <property type="project" value="UniProtKB-KW"/>
</dbReference>
<dbReference type="EMBL" id="CP000473">
    <property type="protein sequence ID" value="ABJ85286.1"/>
    <property type="molecule type" value="Genomic_DNA"/>
</dbReference>
<organism evidence="5">
    <name type="scientific">Solibacter usitatus (strain Ellin6076)</name>
    <dbReference type="NCBI Taxonomy" id="234267"/>
    <lineage>
        <taxon>Bacteria</taxon>
        <taxon>Pseudomonadati</taxon>
        <taxon>Acidobacteriota</taxon>
        <taxon>Terriglobia</taxon>
        <taxon>Bryobacterales</taxon>
        <taxon>Solibacteraceae</taxon>
        <taxon>Candidatus Solibacter</taxon>
    </lineage>
</organism>
<dbReference type="GO" id="GO:0045892">
    <property type="term" value="P:negative regulation of DNA-templated transcription"/>
    <property type="evidence" value="ECO:0007669"/>
    <property type="project" value="InterPro"/>
</dbReference>
<dbReference type="eggNOG" id="COG3682">
    <property type="taxonomic scope" value="Bacteria"/>
</dbReference>
<dbReference type="OrthoDB" id="9813558at2"/>
<keyword evidence="4" id="KW-0804">Transcription</keyword>
<dbReference type="Pfam" id="PF03965">
    <property type="entry name" value="Penicillinase_R"/>
    <property type="match status" value="1"/>
</dbReference>
<dbReference type="HOGENOM" id="CLU_119090_4_3_0"/>
<evidence type="ECO:0000256" key="1">
    <source>
        <dbReference type="ARBA" id="ARBA00011046"/>
    </source>
</evidence>
<dbReference type="STRING" id="234267.Acid_4324"/>
<evidence type="ECO:0000256" key="2">
    <source>
        <dbReference type="ARBA" id="ARBA00023015"/>
    </source>
</evidence>
<gene>
    <name evidence="5" type="ordered locus">Acid_4324</name>
</gene>
<comment type="similarity">
    <text evidence="1">Belongs to the BlaI transcriptional regulatory family.</text>
</comment>
<dbReference type="Gene3D" id="1.10.10.10">
    <property type="entry name" value="Winged helix-like DNA-binding domain superfamily/Winged helix DNA-binding domain"/>
    <property type="match status" value="1"/>
</dbReference>
<evidence type="ECO:0000313" key="5">
    <source>
        <dbReference type="EMBL" id="ABJ85286.1"/>
    </source>
</evidence>
<reference evidence="5" key="1">
    <citation type="submission" date="2006-10" db="EMBL/GenBank/DDBJ databases">
        <title>Complete sequence of Solibacter usitatus Ellin6076.</title>
        <authorList>
            <consortium name="US DOE Joint Genome Institute"/>
            <person name="Copeland A."/>
            <person name="Lucas S."/>
            <person name="Lapidus A."/>
            <person name="Barry K."/>
            <person name="Detter J.C."/>
            <person name="Glavina del Rio T."/>
            <person name="Hammon N."/>
            <person name="Israni S."/>
            <person name="Dalin E."/>
            <person name="Tice H."/>
            <person name="Pitluck S."/>
            <person name="Thompson L.S."/>
            <person name="Brettin T."/>
            <person name="Bruce D."/>
            <person name="Han C."/>
            <person name="Tapia R."/>
            <person name="Gilna P."/>
            <person name="Schmutz J."/>
            <person name="Larimer F."/>
            <person name="Land M."/>
            <person name="Hauser L."/>
            <person name="Kyrpides N."/>
            <person name="Mikhailova N."/>
            <person name="Janssen P.H."/>
            <person name="Kuske C.R."/>
            <person name="Richardson P."/>
        </authorList>
    </citation>
    <scope>NUCLEOTIDE SEQUENCE</scope>
    <source>
        <strain evidence="5">Ellin6076</strain>
    </source>
</reference>
<name>Q01YH9_SOLUE</name>
<dbReference type="InParanoid" id="Q01YH9"/>
<dbReference type="InterPro" id="IPR036388">
    <property type="entry name" value="WH-like_DNA-bd_sf"/>
</dbReference>
<proteinExistence type="inferred from homology"/>
<dbReference type="SUPFAM" id="SSF46785">
    <property type="entry name" value="Winged helix' DNA-binding domain"/>
    <property type="match status" value="1"/>
</dbReference>
<accession>Q01YH9</accession>
<evidence type="ECO:0000256" key="3">
    <source>
        <dbReference type="ARBA" id="ARBA00023125"/>
    </source>
</evidence>
<sequence length="128" mass="14759">MFSSRKPLSALEHLVMEVVWVRKSCTSEEVRTALAERHPMKESTARTMLKRLEEKGYVRHRVDGRTNVYSGVEPPRNVAARAVRQIIDRFCGGSVEELLVGMVANQVVDERELERLAQRIARNKRKEK</sequence>
<dbReference type="InterPro" id="IPR005650">
    <property type="entry name" value="BlaI_family"/>
</dbReference>
<keyword evidence="3" id="KW-0238">DNA-binding</keyword>
<dbReference type="KEGG" id="sus:Acid_4324"/>
<dbReference type="InterPro" id="IPR036390">
    <property type="entry name" value="WH_DNA-bd_sf"/>
</dbReference>
<dbReference type="PIRSF" id="PIRSF019455">
    <property type="entry name" value="CopR_AtkY"/>
    <property type="match status" value="1"/>
</dbReference>
<dbReference type="AlphaFoldDB" id="Q01YH9"/>
<evidence type="ECO:0000256" key="4">
    <source>
        <dbReference type="ARBA" id="ARBA00023163"/>
    </source>
</evidence>